<dbReference type="Proteomes" id="UP001241092">
    <property type="component" value="Chromosome"/>
</dbReference>
<dbReference type="EMBL" id="AP027452">
    <property type="protein sequence ID" value="BDY31428.1"/>
    <property type="molecule type" value="Genomic_DNA"/>
</dbReference>
<protein>
    <submittedName>
        <fullName evidence="1">Uncharacterized protein</fullName>
    </submittedName>
</protein>
<accession>A0AAI8TUX5</accession>
<gene>
    <name evidence="1" type="ORF">hbim_05380</name>
</gene>
<proteinExistence type="predicted"/>
<evidence type="ECO:0000313" key="2">
    <source>
        <dbReference type="Proteomes" id="UP001241092"/>
    </source>
</evidence>
<reference evidence="1" key="1">
    <citation type="submission" date="2023-03" db="EMBL/GenBank/DDBJ databases">
        <title>Draft genome sequence of a Mycolicibacterium mageritense strain H4_3_1 isolated from a hybrid biological-inorganic system reactor.</title>
        <authorList>
            <person name="Feng X."/>
            <person name="Kazama D."/>
            <person name="Sato K."/>
            <person name="Kobayashi H."/>
        </authorList>
    </citation>
    <scope>NUCLEOTIDE SEQUENCE</scope>
    <source>
        <strain evidence="1">H4_3_1</strain>
    </source>
</reference>
<organism evidence="1 2">
    <name type="scientific">Mycolicibacterium mageritense</name>
    <name type="common">Mycobacterium mageritense</name>
    <dbReference type="NCBI Taxonomy" id="53462"/>
    <lineage>
        <taxon>Bacteria</taxon>
        <taxon>Bacillati</taxon>
        <taxon>Actinomycetota</taxon>
        <taxon>Actinomycetes</taxon>
        <taxon>Mycobacteriales</taxon>
        <taxon>Mycobacteriaceae</taxon>
        <taxon>Mycolicibacterium</taxon>
    </lineage>
</organism>
<name>A0AAI8TUX5_MYCME</name>
<evidence type="ECO:0000313" key="1">
    <source>
        <dbReference type="EMBL" id="BDY31428.1"/>
    </source>
</evidence>
<dbReference type="PROSITE" id="PS51257">
    <property type="entry name" value="PROKAR_LIPOPROTEIN"/>
    <property type="match status" value="1"/>
</dbReference>
<sequence length="33" mass="3570">MPRWLPTACITLITSQCLFALGLGAACQFGWLS</sequence>
<dbReference type="AlphaFoldDB" id="A0AAI8TUX5"/>